<feature type="transmembrane region" description="Helical" evidence="11">
    <location>
        <begin position="209"/>
        <end position="229"/>
    </location>
</feature>
<evidence type="ECO:0000256" key="11">
    <source>
        <dbReference type="SAM" id="Phobius"/>
    </source>
</evidence>
<comment type="subcellular location">
    <subcellularLocation>
        <location evidence="1">Golgi apparatus membrane</location>
        <topology evidence="1">Single-pass type II membrane protein</topology>
    </subcellularLocation>
</comment>
<evidence type="ECO:0000256" key="10">
    <source>
        <dbReference type="ARBA" id="ARBA00023180"/>
    </source>
</evidence>
<comment type="caution">
    <text evidence="12">The sequence shown here is derived from an EMBL/GenBank/DDBJ whole genome shotgun (WGS) entry which is preliminary data.</text>
</comment>
<sequence length="900" mass="98590">MRLGCYTEELVELGSFAFLPGPGMLELKVKSPRAPRETEQLNLTLLMFMEKDLFFLRNQGIDKCSWWKYARDRSYVVLKGHVGVPFIYSSIVWPANDSMFCGARDRSLGQVFSAKHALQNCPGRCQDVGGVWTTHWKSSSCQCLFNCHHTAKMPDRTHVRTFTIDRCGRSNRTLEKFECRGCRRKEVQYELRFSQGLQRVKDLSAERMFLGPVLSLMLLCSAVLVVFGVDGAQARRKEAPATGPWSAASWVPLDPRVLLPGLHALTCTCGIAWLLVEAKSGEDALVLRVMLLACWLAAVSAGVWRLVAEVPAAALQGACLKLRSRLPIGRSSLPGCGGSPCLLKATVFLGSVVPTLLIQANVLSSVRGDPGFVSLLWLLLSVGALCWACWACTQSKPSGAPCLGTLYANEARVLVAIVASYPLATISAALFARYLRLSIHFIVPFFVQMGSMLKLARHPRVLMVSLAAVFSIQLALQVTLAVHAKELLPVGQKPMSLTFDANSPCDYGVNGVPVALFDGKPPEHVSYALGHDWYKRRPMFWLSQSIFDVCETMINAKGKINRIRYGFERKYPSTGCIAFVLATQLCKSVSLYGFGPDSTRDAEQSSNPSQTNGSQKGPVTYSLFKEKAFLAFHDFGTEHAIISGFAHATDVAGVLKQWSKRIINNATFQKMWKGAVPIIKRGLSCAKIRYPGPGITRAHVDLGPCKSEPLLRLTEEHCVEMATVALGGQPGWAATGPKKECDVYESCAACEDTLGECSVEGLKMVRIRAIGGEGPGPSCEELPLAADVVAPLIAGAESVPKKLREEFEAFRRAKVPGLETLLRPDARKPGQPRPWDTCAIVGSGSELAGQRAGAAIDAHEQVWRLNTQVVHEMQEDLGRKTTLVISNHHAWRRICYPSDP</sequence>
<proteinExistence type="inferred from homology"/>
<evidence type="ECO:0000313" key="13">
    <source>
        <dbReference type="Proteomes" id="UP001189429"/>
    </source>
</evidence>
<evidence type="ECO:0000256" key="4">
    <source>
        <dbReference type="ARBA" id="ARBA00022679"/>
    </source>
</evidence>
<organism evidence="12 13">
    <name type="scientific">Prorocentrum cordatum</name>
    <dbReference type="NCBI Taxonomy" id="2364126"/>
    <lineage>
        <taxon>Eukaryota</taxon>
        <taxon>Sar</taxon>
        <taxon>Alveolata</taxon>
        <taxon>Dinophyceae</taxon>
        <taxon>Prorocentrales</taxon>
        <taxon>Prorocentraceae</taxon>
        <taxon>Prorocentrum</taxon>
    </lineage>
</organism>
<dbReference type="Gene3D" id="3.90.1480.20">
    <property type="entry name" value="Glycosyl transferase family 29"/>
    <property type="match status" value="2"/>
</dbReference>
<feature type="transmembrane region" description="Helical" evidence="11">
    <location>
        <begin position="413"/>
        <end position="431"/>
    </location>
</feature>
<evidence type="ECO:0000256" key="9">
    <source>
        <dbReference type="ARBA" id="ARBA00023136"/>
    </source>
</evidence>
<gene>
    <name evidence="12" type="ORF">PCOR1329_LOCUS30626</name>
</gene>
<evidence type="ECO:0000256" key="5">
    <source>
        <dbReference type="ARBA" id="ARBA00022692"/>
    </source>
</evidence>
<keyword evidence="8" id="KW-0333">Golgi apparatus</keyword>
<dbReference type="InterPro" id="IPR050943">
    <property type="entry name" value="Glycosyltr_29_Sialyltrsf"/>
</dbReference>
<keyword evidence="10" id="KW-0325">Glycoprotein</keyword>
<keyword evidence="5 11" id="KW-0812">Transmembrane</keyword>
<accession>A0ABN9SLN1</accession>
<keyword evidence="3" id="KW-0328">Glycosyltransferase</keyword>
<dbReference type="Pfam" id="PF00777">
    <property type="entry name" value="Glyco_transf_29"/>
    <property type="match status" value="2"/>
</dbReference>
<keyword evidence="4" id="KW-0808">Transferase</keyword>
<evidence type="ECO:0000256" key="2">
    <source>
        <dbReference type="ARBA" id="ARBA00006003"/>
    </source>
</evidence>
<feature type="transmembrane region" description="Helical" evidence="11">
    <location>
        <begin position="372"/>
        <end position="392"/>
    </location>
</feature>
<name>A0ABN9SLN1_9DINO</name>
<keyword evidence="6" id="KW-0735">Signal-anchor</keyword>
<dbReference type="InterPro" id="IPR001675">
    <property type="entry name" value="Glyco_trans_29"/>
</dbReference>
<dbReference type="PANTHER" id="PTHR11987">
    <property type="entry name" value="ALPHA-2,8-SIALYLTRANSFERASE"/>
    <property type="match status" value="1"/>
</dbReference>
<evidence type="ECO:0000256" key="8">
    <source>
        <dbReference type="ARBA" id="ARBA00023034"/>
    </source>
</evidence>
<dbReference type="EMBL" id="CAUYUJ010011826">
    <property type="protein sequence ID" value="CAK0832673.1"/>
    <property type="molecule type" value="Genomic_DNA"/>
</dbReference>
<evidence type="ECO:0000256" key="6">
    <source>
        <dbReference type="ARBA" id="ARBA00022968"/>
    </source>
</evidence>
<dbReference type="PANTHER" id="PTHR11987:SF53">
    <property type="entry name" value="ALPHA-2,8-SIALYLTRANSFERASE 8F-LIKE"/>
    <property type="match status" value="1"/>
</dbReference>
<feature type="transmembrane region" description="Helical" evidence="11">
    <location>
        <begin position="462"/>
        <end position="484"/>
    </location>
</feature>
<keyword evidence="13" id="KW-1185">Reference proteome</keyword>
<evidence type="ECO:0000256" key="3">
    <source>
        <dbReference type="ARBA" id="ARBA00022676"/>
    </source>
</evidence>
<evidence type="ECO:0000256" key="7">
    <source>
        <dbReference type="ARBA" id="ARBA00022989"/>
    </source>
</evidence>
<evidence type="ECO:0000256" key="1">
    <source>
        <dbReference type="ARBA" id="ARBA00004323"/>
    </source>
</evidence>
<dbReference type="Proteomes" id="UP001189429">
    <property type="component" value="Unassembled WGS sequence"/>
</dbReference>
<reference evidence="12" key="1">
    <citation type="submission" date="2023-10" db="EMBL/GenBank/DDBJ databases">
        <authorList>
            <person name="Chen Y."/>
            <person name="Shah S."/>
            <person name="Dougan E. K."/>
            <person name="Thang M."/>
            <person name="Chan C."/>
        </authorList>
    </citation>
    <scope>NUCLEOTIDE SEQUENCE [LARGE SCALE GENOMIC DNA]</scope>
</reference>
<comment type="similarity">
    <text evidence="2">Belongs to the glycosyltransferase 29 family.</text>
</comment>
<dbReference type="InterPro" id="IPR038578">
    <property type="entry name" value="GT29-like_sf"/>
</dbReference>
<protein>
    <submittedName>
        <fullName evidence="12">Uncharacterized protein</fullName>
    </submittedName>
</protein>
<evidence type="ECO:0000313" key="12">
    <source>
        <dbReference type="EMBL" id="CAK0832673.1"/>
    </source>
</evidence>
<feature type="transmembrane region" description="Helical" evidence="11">
    <location>
        <begin position="285"/>
        <end position="307"/>
    </location>
</feature>
<keyword evidence="9 11" id="KW-0472">Membrane</keyword>
<keyword evidence="7 11" id="KW-1133">Transmembrane helix</keyword>